<accession>A0A7M7KN83</accession>
<dbReference type="InterPro" id="IPR035755">
    <property type="entry name" value="RIM-BP_SH3_3"/>
</dbReference>
<sequence length="2365" mass="260274">MATASSSKDRHINNCMLYQNVGELQKIVHQSQTEKLSLEQIFAKYHKAIDFHRSDNRREVAELELSEVRDELHERQELCGSLQQQLLHTLDSKHQLTAKASGLEEELQQLRELHEDLRTRHEALRSERELLEDTREELESQLGRLNLSEAELRQLVRGQQDNITDLQKQLSAKEMAYLDARRKGESLEEQLRLSEERKRSLDRLHREASAELKRTQMELSRSTRSGTENDLRHQQTIRGLEGKVRDIKRKLDEESIKNEELQIEMANLRKKQSWKKRSFSAEVHTTVEQERELTLTRDRDRDDFTHEGFRKDSAYGSSYRSSYGKSTLDDESQRTGGEFGRRTSPSLLFRGGDELPERPQSVVDFRERRDLEMELDTSRPYGRPAGRSIDDLHADTHRYPLRRSHDDVGRDRDGKGLASSAADYSRPLSSAASSDLRFREPDRLTQPGDGRKRSDIHGGDLPDDLRYTDKKPRELTSSIRSTSRIDRDRSPMKGEVKFLDEEPPRADRNGPGSRDSHGLASKAAPKSPRFDRRLDLDRTDTSFRDRDTTITTSHREKDLRERERAEREHRKIGSLLSSRGAMDSYGSSTVVSGREREARLAKMDVEGAASASILGSSGPSGHSSHTPGSLVAGGRYAQPSERRSAENLSSLYSRDEDRLTSRVLERRSHEDLRDRTLDVEPRSLDRSAHPEGHAAVGSVSSSATPAAALKRSDMLRREAIERATLKSPYGGRTGAPAGSIGLGASTGLSSLGVLDHQPGDSALTASDRLRSEIESLADQREKSRQLHDRQHFSKESVKQQYGSSEEGLLSEKRPKTSSLVASAKGCLDDLWLADAEKRLFGSAESDRLREFEKARFGGRERASSALAHDERDRRTASDLRGLPDTDELALTVSAKSTIMDDMDRSCEFREKICMADRSSAFERRAYQRDTIDDRALLDRGTDPETDALLDAALAPLQDFRATTSQGLLRPQTRDDLDVRLESRPKDVGRILRRGTSLEYKDCKDYSKTDEDRLLSKIEQDNRLLEELDRAKPRSSNKISHSLERIPSARSRRLLPNISREQRRRSMSEHHLIPDGLGYDHPVERPIGSDSMGLSGTSASAKDRAVGQASSAHGAAAAMATPSVTSQVGGIVGPSSSTRAAGTLRGDVVTLAEQGALTVGSGQMISSAGVVETGQQAQVIHRPRAVKKAPQPQPTVGQAPAGNAPHTVSSQELEGLMKKLEQDNKVLAELDRKRLEKEALQTQQQQQQQQSCICGHIDTVQSGNSAPLCCQNAGQATTVTLVTPAPGTCPHVQLIQPGTSGTPGLTCCAAHGKPVALPLAPPALCTAMSNLPSVPGTGIGGTRCVSTGVNCATSAVTPAGTLRTQTPLGLQNKLVQHPSSYQHAIATPDTVITSYSAMSQKDFYDDLGVESVDYVEIPGRGRCRVYLARYSYDPLKQSPNENPEAELALSAGEYVLIFGEIDEDGFYNGELLDGQRGLVPSNFIEKLTGEDLFQFQTTVLYCYRDSDESSVAGTTYMTPDEGQYVVDPPVRIAPEDYHRMNGYIDMEEDDEPGGDEESFTEMDGALPHYPSGRLKPQFVVPAPQRLVLERQLNKSILIGWLPPDVVLGSLESYQVYVDGELRAVIRAGERTRALVESVDSSIPHRVSVRSVLVSGHHSRDAACTIVIGKNIPLAPSFVKAASITSTSALIRWIPSNSNFQHVVAVNNVDLKLVKPGVYRYSITGLSPNTVYRVSVRARPGKLLVQNTKKSSLVCSVEFRTLAKGIPDPPVDIRVEPGPQDGTILVTWLPVQQTNNPDQPGLPVSGYAVFASGRMVTQIDSPSGDHALLSLTHLLNSRTITVRTKADTLLSADSLPCHIPEHVLKGKRLPPREQQMLRMDESYSESDVVDEYGRRINGTGPVGVGVPGRRLVGPQGRLQQTTGYGASPPQVAVRLGPHGPKRNSAGQLVLEPEECLSDKEIYPQVLNPALSASASGAVPAIEVTKDRSVVDSYSEEEFDKHNELRRPISPGLRRGMGPRGRGAGIMMGHSGPTGGQRSRWFMALFDYNPLTMSPNPDAAHEELPFKEGQVIRVYGEKDNDGFYRGELNGRMGLVPCNMVSEVQGPYAGGQSGQSRPHFQQLSQAHNRPPGGQGPRRRMIALYDYDPSLSPNADAEMELSFKTGDILVVLGDMDEDGFYMAELRGVRGLVPSNFLADPPPNYPDQRGGMGPPMRGPPRSGHMSHGGPQYHSQHPPSGHPEHDTHGRQGDPMHEGDLYYDSRRGPPRGPSDYQGGGGPFPPRPNPGGSQQVQGSQGPPGQASQGGQGGYGYNANNTGGPVAHRDPQGYRDSRDSGGQNMQGQRPQHGRGSMDPEMAHRVESHPQPQPQW</sequence>
<dbReference type="PANTHER" id="PTHR14234">
    <property type="entry name" value="RIM BINDING PROTEIN-RELATED"/>
    <property type="match status" value="1"/>
</dbReference>
<dbReference type="KEGG" id="vde:111252491"/>
<dbReference type="GO" id="GO:0007274">
    <property type="term" value="P:neuromuscular synaptic transmission"/>
    <property type="evidence" value="ECO:0007669"/>
    <property type="project" value="TreeGrafter"/>
</dbReference>
<dbReference type="InterPro" id="IPR003961">
    <property type="entry name" value="FN3_dom"/>
</dbReference>
<feature type="compositionally biased region" description="Basic and acidic residues" evidence="6">
    <location>
        <begin position="653"/>
        <end position="692"/>
    </location>
</feature>
<feature type="compositionally biased region" description="Basic and acidic residues" evidence="6">
    <location>
        <begin position="303"/>
        <end position="313"/>
    </location>
</feature>
<organism evidence="9 10">
    <name type="scientific">Varroa destructor</name>
    <name type="common">Honeybee mite</name>
    <dbReference type="NCBI Taxonomy" id="109461"/>
    <lineage>
        <taxon>Eukaryota</taxon>
        <taxon>Metazoa</taxon>
        <taxon>Ecdysozoa</taxon>
        <taxon>Arthropoda</taxon>
        <taxon>Chelicerata</taxon>
        <taxon>Arachnida</taxon>
        <taxon>Acari</taxon>
        <taxon>Parasitiformes</taxon>
        <taxon>Mesostigmata</taxon>
        <taxon>Gamasina</taxon>
        <taxon>Dermanyssoidea</taxon>
        <taxon>Varroidae</taxon>
        <taxon>Varroa</taxon>
    </lineage>
</organism>
<feature type="region of interest" description="Disordered" evidence="6">
    <location>
        <begin position="2102"/>
        <end position="2134"/>
    </location>
</feature>
<evidence type="ECO:0000259" key="7">
    <source>
        <dbReference type="PROSITE" id="PS50002"/>
    </source>
</evidence>
<evidence type="ECO:0000256" key="3">
    <source>
        <dbReference type="ARBA" id="ARBA00022737"/>
    </source>
</evidence>
<dbReference type="CDD" id="cd00063">
    <property type="entry name" value="FN3"/>
    <property type="match status" value="1"/>
</dbReference>
<evidence type="ECO:0000256" key="5">
    <source>
        <dbReference type="SAM" id="Coils"/>
    </source>
</evidence>
<dbReference type="FunFam" id="2.30.30.40:FF:000016">
    <property type="entry name" value="RIMS-binding protein 2 isoform X2"/>
    <property type="match status" value="1"/>
</dbReference>
<dbReference type="Pfam" id="PF00041">
    <property type="entry name" value="fn3"/>
    <property type="match status" value="1"/>
</dbReference>
<dbReference type="CDD" id="cd12013">
    <property type="entry name" value="SH3_RIM-BP_3"/>
    <property type="match status" value="1"/>
</dbReference>
<dbReference type="Gene3D" id="2.60.40.10">
    <property type="entry name" value="Immunoglobulins"/>
    <property type="match status" value="2"/>
</dbReference>
<feature type="compositionally biased region" description="Basic and acidic residues" evidence="6">
    <location>
        <begin position="2317"/>
        <end position="2329"/>
    </location>
</feature>
<dbReference type="Pfam" id="PF07653">
    <property type="entry name" value="SH3_2"/>
    <property type="match status" value="2"/>
</dbReference>
<feature type="compositionally biased region" description="Low complexity" evidence="6">
    <location>
        <begin position="2281"/>
        <end position="2297"/>
    </location>
</feature>
<dbReference type="EnsemblMetazoa" id="XM_022810489">
    <property type="protein sequence ID" value="XP_022666224"/>
    <property type="gene ID" value="LOC111252491"/>
</dbReference>
<evidence type="ECO:0000313" key="10">
    <source>
        <dbReference type="Proteomes" id="UP000594260"/>
    </source>
</evidence>
<dbReference type="SUPFAM" id="SSF49265">
    <property type="entry name" value="Fibronectin type III"/>
    <property type="match status" value="1"/>
</dbReference>
<dbReference type="PROSITE" id="PS50853">
    <property type="entry name" value="FN3"/>
    <property type="match status" value="2"/>
</dbReference>
<dbReference type="InterPro" id="IPR040325">
    <property type="entry name" value="RIMBP1/2/3"/>
</dbReference>
<dbReference type="FunFam" id="2.30.30.40:FF:000023">
    <property type="entry name" value="RIMS-binding protein 2 isoform F"/>
    <property type="match status" value="1"/>
</dbReference>
<evidence type="ECO:0000256" key="6">
    <source>
        <dbReference type="SAM" id="MobiDB-lite"/>
    </source>
</evidence>
<feature type="domain" description="SH3" evidence="7">
    <location>
        <begin position="2131"/>
        <end position="2197"/>
    </location>
</feature>
<comment type="similarity">
    <text evidence="1">Belongs to the RIMBP family.</text>
</comment>
<feature type="region of interest" description="Disordered" evidence="6">
    <location>
        <begin position="1183"/>
        <end position="1206"/>
    </location>
</feature>
<evidence type="ECO:0000259" key="8">
    <source>
        <dbReference type="PROSITE" id="PS50853"/>
    </source>
</evidence>
<feature type="compositionally biased region" description="Basic and acidic residues" evidence="6">
    <location>
        <begin position="528"/>
        <end position="571"/>
    </location>
</feature>
<feature type="domain" description="Fibronectin type-III" evidence="8">
    <location>
        <begin position="1581"/>
        <end position="1670"/>
    </location>
</feature>
<feature type="domain" description="SH3" evidence="7">
    <location>
        <begin position="1420"/>
        <end position="1488"/>
    </location>
</feature>
<feature type="region of interest" description="Disordered" evidence="6">
    <location>
        <begin position="859"/>
        <end position="880"/>
    </location>
</feature>
<dbReference type="InterPro" id="IPR013783">
    <property type="entry name" value="Ig-like_fold"/>
</dbReference>
<feature type="compositionally biased region" description="Basic and acidic residues" evidence="6">
    <location>
        <begin position="483"/>
        <end position="508"/>
    </location>
</feature>
<dbReference type="OrthoDB" id="4158657at2759"/>
<dbReference type="InterPro" id="IPR036028">
    <property type="entry name" value="SH3-like_dom_sf"/>
</dbReference>
<feature type="compositionally biased region" description="Basic and acidic residues" evidence="6">
    <location>
        <begin position="388"/>
        <end position="415"/>
    </location>
</feature>
<feature type="compositionally biased region" description="Low complexity" evidence="6">
    <location>
        <begin position="694"/>
        <end position="708"/>
    </location>
</feature>
<evidence type="ECO:0000313" key="9">
    <source>
        <dbReference type="EnsemblMetazoa" id="XP_022666224"/>
    </source>
</evidence>
<evidence type="ECO:0000256" key="2">
    <source>
        <dbReference type="ARBA" id="ARBA00022443"/>
    </source>
</evidence>
<feature type="compositionally biased region" description="Polar residues" evidence="6">
    <location>
        <begin position="217"/>
        <end position="226"/>
    </location>
</feature>
<feature type="region of interest" description="Disordered" evidence="6">
    <location>
        <begin position="303"/>
        <end position="594"/>
    </location>
</feature>
<dbReference type="InterPro" id="IPR036116">
    <property type="entry name" value="FN3_sf"/>
</dbReference>
<dbReference type="SMART" id="SM00060">
    <property type="entry name" value="FN3"/>
    <property type="match status" value="3"/>
</dbReference>
<feature type="region of interest" description="Disordered" evidence="6">
    <location>
        <begin position="1084"/>
        <end position="1106"/>
    </location>
</feature>
<feature type="domain" description="SH3" evidence="7">
    <location>
        <begin position="2034"/>
        <end position="2102"/>
    </location>
</feature>
<feature type="compositionally biased region" description="Basic and acidic residues" evidence="6">
    <location>
        <begin position="1060"/>
        <end position="1072"/>
    </location>
</feature>
<dbReference type="InParanoid" id="A0A7M7KN83"/>
<feature type="region of interest" description="Disordered" evidence="6">
    <location>
        <begin position="2191"/>
        <end position="2365"/>
    </location>
</feature>
<dbReference type="FunFam" id="2.30.30.40:FF:000006">
    <property type="entry name" value="RIMS-binding protein 2 isoform X1"/>
    <property type="match status" value="1"/>
</dbReference>
<evidence type="ECO:0000256" key="4">
    <source>
        <dbReference type="PROSITE-ProRule" id="PRU00192"/>
    </source>
</evidence>
<feature type="region of interest" description="Disordered" evidence="6">
    <location>
        <begin position="776"/>
        <end position="815"/>
    </location>
</feature>
<dbReference type="CDD" id="cd12014">
    <property type="entry name" value="SH3_RIM-BP_1"/>
    <property type="match status" value="1"/>
</dbReference>
<feature type="compositionally biased region" description="Polar residues" evidence="6">
    <location>
        <begin position="2110"/>
        <end position="2123"/>
    </location>
</feature>
<feature type="coiled-coil region" evidence="5">
    <location>
        <begin position="1209"/>
        <end position="1249"/>
    </location>
</feature>
<dbReference type="SMART" id="SM00326">
    <property type="entry name" value="SH3"/>
    <property type="match status" value="3"/>
</dbReference>
<protein>
    <recommendedName>
        <fullName evidence="11">RIMS-binding protein 2</fullName>
    </recommendedName>
</protein>
<feature type="compositionally biased region" description="Basic and acidic residues" evidence="6">
    <location>
        <begin position="2235"/>
        <end position="2259"/>
    </location>
</feature>
<dbReference type="PROSITE" id="PS50002">
    <property type="entry name" value="SH3"/>
    <property type="match status" value="3"/>
</dbReference>
<dbReference type="FunCoup" id="A0A7M7KN83">
    <property type="interactions" value="29"/>
</dbReference>
<dbReference type="RefSeq" id="XP_022666224.1">
    <property type="nucleotide sequence ID" value="XM_022810489.1"/>
</dbReference>
<feature type="region of interest" description="Disordered" evidence="6">
    <location>
        <begin position="611"/>
        <end position="708"/>
    </location>
</feature>
<keyword evidence="2 4" id="KW-0728">SH3 domain</keyword>
<dbReference type="CDD" id="cd12012">
    <property type="entry name" value="SH3_RIM-BP_2"/>
    <property type="match status" value="1"/>
</dbReference>
<evidence type="ECO:0008006" key="11">
    <source>
        <dbReference type="Google" id="ProtNLM"/>
    </source>
</evidence>
<feature type="compositionally biased region" description="Basic and acidic residues" evidence="6">
    <location>
        <begin position="776"/>
        <end position="797"/>
    </location>
</feature>
<dbReference type="Pfam" id="PF14604">
    <property type="entry name" value="SH3_9"/>
    <property type="match status" value="1"/>
</dbReference>
<dbReference type="InterPro" id="IPR057884">
    <property type="entry name" value="FN3_RIM-BP1/2/3"/>
</dbReference>
<feature type="region of interest" description="Disordered" evidence="6">
    <location>
        <begin position="212"/>
        <end position="233"/>
    </location>
</feature>
<dbReference type="GO" id="GO:0045202">
    <property type="term" value="C:synapse"/>
    <property type="evidence" value="ECO:0007669"/>
    <property type="project" value="GOC"/>
</dbReference>
<feature type="compositionally biased region" description="Polar residues" evidence="6">
    <location>
        <begin position="2330"/>
        <end position="2339"/>
    </location>
</feature>
<evidence type="ECO:0000256" key="1">
    <source>
        <dbReference type="ARBA" id="ARBA00010749"/>
    </source>
</evidence>
<name>A0A7M7KN83_VARDE</name>
<dbReference type="Proteomes" id="UP000594260">
    <property type="component" value="Unplaced"/>
</dbReference>
<feature type="compositionally biased region" description="Basic and acidic residues" evidence="6">
    <location>
        <begin position="436"/>
        <end position="474"/>
    </location>
</feature>
<keyword evidence="3" id="KW-0677">Repeat</keyword>
<dbReference type="InterPro" id="IPR035753">
    <property type="entry name" value="RIM-BP_SH3_2"/>
</dbReference>
<dbReference type="GeneID" id="111252491"/>
<proteinExistence type="inferred from homology"/>
<feature type="compositionally biased region" description="Basic and acidic residues" evidence="6">
    <location>
        <begin position="2345"/>
        <end position="2357"/>
    </location>
</feature>
<feature type="compositionally biased region" description="Low complexity" evidence="6">
    <location>
        <begin position="611"/>
        <end position="629"/>
    </location>
</feature>
<reference evidence="9" key="1">
    <citation type="submission" date="2021-01" db="UniProtKB">
        <authorList>
            <consortium name="EnsemblMetazoa"/>
        </authorList>
    </citation>
    <scope>IDENTIFICATION</scope>
</reference>
<dbReference type="Pfam" id="PF25523">
    <property type="entry name" value="Ig_RIMBP2"/>
    <property type="match status" value="1"/>
</dbReference>
<feature type="domain" description="Fibronectin type-III" evidence="8">
    <location>
        <begin position="1673"/>
        <end position="1762"/>
    </location>
</feature>
<feature type="compositionally biased region" description="Low complexity" evidence="6">
    <location>
        <begin position="314"/>
        <end position="326"/>
    </location>
</feature>
<dbReference type="PANTHER" id="PTHR14234:SF19">
    <property type="entry name" value="RIM-BINDING PROTEIN, ISOFORM F"/>
    <property type="match status" value="1"/>
</dbReference>
<dbReference type="SUPFAM" id="SSF50044">
    <property type="entry name" value="SH3-domain"/>
    <property type="match status" value="3"/>
</dbReference>
<keyword evidence="5" id="KW-0175">Coiled coil</keyword>
<feature type="region of interest" description="Disordered" evidence="6">
    <location>
        <begin position="1060"/>
        <end position="1079"/>
    </location>
</feature>
<keyword evidence="10" id="KW-1185">Reference proteome</keyword>
<dbReference type="Gene3D" id="2.30.30.40">
    <property type="entry name" value="SH3 Domains"/>
    <property type="match status" value="3"/>
</dbReference>
<dbReference type="InterPro" id="IPR001452">
    <property type="entry name" value="SH3_domain"/>
</dbReference>